<feature type="transmembrane region" description="Helical" evidence="8">
    <location>
        <begin position="574"/>
        <end position="596"/>
    </location>
</feature>
<evidence type="ECO:0000256" key="2">
    <source>
        <dbReference type="ARBA" id="ARBA00007663"/>
    </source>
</evidence>
<dbReference type="PROSITE" id="PS51163">
    <property type="entry name" value="YRDC"/>
    <property type="match status" value="1"/>
</dbReference>
<evidence type="ECO:0000313" key="11">
    <source>
        <dbReference type="Proteomes" id="UP000269221"/>
    </source>
</evidence>
<dbReference type="PANTHER" id="PTHR17490:SF14">
    <property type="entry name" value="THREONYLCARBAMOYL-AMP SYNTHASE"/>
    <property type="match status" value="1"/>
</dbReference>
<dbReference type="EMBL" id="QRBI01000153">
    <property type="protein sequence ID" value="RMB98237.1"/>
    <property type="molecule type" value="Genomic_DNA"/>
</dbReference>
<feature type="transmembrane region" description="Helical" evidence="8">
    <location>
        <begin position="516"/>
        <end position="534"/>
    </location>
</feature>
<evidence type="ECO:0000259" key="9">
    <source>
        <dbReference type="PROSITE" id="PS51163"/>
    </source>
</evidence>
<dbReference type="GO" id="GO:0003725">
    <property type="term" value="F:double-stranded RNA binding"/>
    <property type="evidence" value="ECO:0007669"/>
    <property type="project" value="InterPro"/>
</dbReference>
<comment type="catalytic activity">
    <reaction evidence="7">
        <text>L-threonine + hydrogencarbonate + ATP = L-threonylcarbamoyladenylate + diphosphate + H2O</text>
        <dbReference type="Rhea" id="RHEA:36407"/>
        <dbReference type="ChEBI" id="CHEBI:15377"/>
        <dbReference type="ChEBI" id="CHEBI:17544"/>
        <dbReference type="ChEBI" id="CHEBI:30616"/>
        <dbReference type="ChEBI" id="CHEBI:33019"/>
        <dbReference type="ChEBI" id="CHEBI:57926"/>
        <dbReference type="ChEBI" id="CHEBI:73682"/>
        <dbReference type="EC" id="2.7.7.87"/>
    </reaction>
</comment>
<dbReference type="GO" id="GO:0005737">
    <property type="term" value="C:cytoplasm"/>
    <property type="evidence" value="ECO:0007669"/>
    <property type="project" value="UniProtKB-SubCell"/>
</dbReference>
<dbReference type="AlphaFoldDB" id="A0A3M0JAM7"/>
<feature type="transmembrane region" description="Helical" evidence="8">
    <location>
        <begin position="156"/>
        <end position="177"/>
    </location>
</feature>
<proteinExistence type="inferred from homology"/>
<name>A0A3M0JAM7_HIRRU</name>
<dbReference type="OrthoDB" id="3648309at2759"/>
<gene>
    <name evidence="10" type="ORF">DUI87_25140</name>
</gene>
<evidence type="ECO:0000313" key="10">
    <source>
        <dbReference type="EMBL" id="RMB98237.1"/>
    </source>
</evidence>
<comment type="similarity">
    <text evidence="2">Belongs to the SUA5 family.</text>
</comment>
<feature type="transmembrane region" description="Helical" evidence="8">
    <location>
        <begin position="253"/>
        <end position="274"/>
    </location>
</feature>
<evidence type="ECO:0000256" key="5">
    <source>
        <dbReference type="ARBA" id="ARBA00022490"/>
    </source>
</evidence>
<feature type="domain" description="YrdC-like" evidence="9">
    <location>
        <begin position="631"/>
        <end position="826"/>
    </location>
</feature>
<feature type="transmembrane region" description="Helical" evidence="8">
    <location>
        <begin position="20"/>
        <end position="43"/>
    </location>
</feature>
<organism evidence="10 11">
    <name type="scientific">Hirundo rustica rustica</name>
    <dbReference type="NCBI Taxonomy" id="333673"/>
    <lineage>
        <taxon>Eukaryota</taxon>
        <taxon>Metazoa</taxon>
        <taxon>Chordata</taxon>
        <taxon>Craniata</taxon>
        <taxon>Vertebrata</taxon>
        <taxon>Euteleostomi</taxon>
        <taxon>Archelosauria</taxon>
        <taxon>Archosauria</taxon>
        <taxon>Dinosauria</taxon>
        <taxon>Saurischia</taxon>
        <taxon>Theropoda</taxon>
        <taxon>Coelurosauria</taxon>
        <taxon>Aves</taxon>
        <taxon>Neognathae</taxon>
        <taxon>Neoaves</taxon>
        <taxon>Telluraves</taxon>
        <taxon>Australaves</taxon>
        <taxon>Passeriformes</taxon>
        <taxon>Sylvioidea</taxon>
        <taxon>Hirundinidae</taxon>
        <taxon>Hirundo</taxon>
    </lineage>
</organism>
<dbReference type="GO" id="GO:0006450">
    <property type="term" value="P:regulation of translational fidelity"/>
    <property type="evidence" value="ECO:0007669"/>
    <property type="project" value="TreeGrafter"/>
</dbReference>
<comment type="subcellular location">
    <subcellularLocation>
        <location evidence="1">Cytoplasm</location>
    </subcellularLocation>
</comment>
<feature type="transmembrane region" description="Helical" evidence="8">
    <location>
        <begin position="50"/>
        <end position="72"/>
    </location>
</feature>
<comment type="caution">
    <text evidence="10">The sequence shown here is derived from an EMBL/GenBank/DDBJ whole genome shotgun (WGS) entry which is preliminary data.</text>
</comment>
<protein>
    <recommendedName>
        <fullName evidence="4">Threonylcarbamoyl-AMP synthase</fullName>
        <ecNumber evidence="3">2.7.7.87</ecNumber>
    </recommendedName>
</protein>
<dbReference type="PANTHER" id="PTHR17490">
    <property type="entry name" value="SUA5"/>
    <property type="match status" value="1"/>
</dbReference>
<reference evidence="10 11" key="1">
    <citation type="submission" date="2018-07" db="EMBL/GenBank/DDBJ databases">
        <title>A high quality draft genome assembly of the barn swallow (H. rustica rustica).</title>
        <authorList>
            <person name="Formenti G."/>
            <person name="Chiara M."/>
            <person name="Poveda L."/>
            <person name="Francoijs K.-J."/>
            <person name="Bonisoli-Alquati A."/>
            <person name="Canova L."/>
            <person name="Gianfranceschi L."/>
            <person name="Horner D.S."/>
            <person name="Saino N."/>
        </authorList>
    </citation>
    <scope>NUCLEOTIDE SEQUENCE [LARGE SCALE GENOMIC DNA]</scope>
    <source>
        <strain evidence="10">Chelidonia</strain>
        <tissue evidence="10">Blood</tissue>
    </source>
</reference>
<evidence type="ECO:0000256" key="3">
    <source>
        <dbReference type="ARBA" id="ARBA00012584"/>
    </source>
</evidence>
<feature type="transmembrane region" description="Helical" evidence="8">
    <location>
        <begin position="129"/>
        <end position="149"/>
    </location>
</feature>
<evidence type="ECO:0000256" key="6">
    <source>
        <dbReference type="ARBA" id="ARBA00022679"/>
    </source>
</evidence>
<keyword evidence="8" id="KW-1133">Transmembrane helix</keyword>
<dbReference type="FunFam" id="3.90.870.10:FF:000010">
    <property type="entry name" value="Si:ch211-153b23.4"/>
    <property type="match status" value="1"/>
</dbReference>
<evidence type="ECO:0000256" key="1">
    <source>
        <dbReference type="ARBA" id="ARBA00004496"/>
    </source>
</evidence>
<keyword evidence="8" id="KW-0812">Transmembrane</keyword>
<accession>A0A3M0JAM7</accession>
<feature type="transmembrane region" description="Helical" evidence="8">
    <location>
        <begin position="541"/>
        <end position="562"/>
    </location>
</feature>
<feature type="transmembrane region" description="Helical" evidence="8">
    <location>
        <begin position="280"/>
        <end position="300"/>
    </location>
</feature>
<sequence length="843" mass="89838">MAGTEGFAAVFYSEPGVLGLLGNVVSAFLLCLQNFTAAATGLGPRAAEQVLAGVHLILIGGFVQLLAGFLAFRKYDHLGGAAFLTFSALWSSYGVTRVLSAVYPSPENTTLPFGNASQLPAAGTALPSASQSAVAGLVAYIAISFILSFCSATVNYIMPFIFGAIALALGFEAVALFGDWALVVSGVLELGIVLCGLYGAVALLLKGITQRYVLPGFGHPLFNVLLLGSAQRSSSKALGEEKKKNTKYAEPMALGNICDTVSPFIFAFYFFGYVKTFCVGAAWISIISSCQLLSSFYSYLRGDGYHTTKFGVHSLLWLVMSWEEFVLTTFLGMPAAQDSRLGMFGAWFFLATACLLFLMSTHKDTLEMLQNASFILLTSAFVHEIPLPGARPFLGAACSLCTALSLYASFASLINSIGEKVLIPVGAQAVSSSALQATLGAVRTRLSRSKDVPGGTSAAVPDALFYICNGLAAAAAVQGSVGDPGRQQLSIPSVLIPGALGQLFVCRIQVQGGKRFGSVLPFCYAVFWGAWSWLRLAASSFNVVLLCLTLAMELLTICFLLFTLESLPWPFEVVVLSILSIICFYGATASLTNCMFGKDLLMMGPALLTVQSSKKDREDPLPCVCPRSHLTSGLRTIAELLNTGAVCGVPTDTVYALAASCKHPEAIEKVYRIKDRPQEKPICIFISNLEQLRAAAPPISPLLWEFMENVYPGGIGCIIRKGEWLKKLGVGAGYSRVGTQDSIMIRVPDLTVLVHLIDMTGPLAITSANPSGEVDSTHHDMVISRLGHKLEGVLCDGESDEVVASTVVNCTKIDEGGITIVREGCIPAGKVMQIFERVKSRVV</sequence>
<dbReference type="SUPFAM" id="SSF55821">
    <property type="entry name" value="YrdC/RibB"/>
    <property type="match status" value="1"/>
</dbReference>
<dbReference type="Proteomes" id="UP000269221">
    <property type="component" value="Unassembled WGS sequence"/>
</dbReference>
<feature type="transmembrane region" description="Helical" evidence="8">
    <location>
        <begin position="183"/>
        <end position="205"/>
    </location>
</feature>
<feature type="transmembrane region" description="Helical" evidence="8">
    <location>
        <begin position="312"/>
        <end position="335"/>
    </location>
</feature>
<dbReference type="EC" id="2.7.7.87" evidence="3"/>
<keyword evidence="5" id="KW-0963">Cytoplasm</keyword>
<keyword evidence="8" id="KW-0472">Membrane</keyword>
<keyword evidence="11" id="KW-1185">Reference proteome</keyword>
<dbReference type="InterPro" id="IPR050156">
    <property type="entry name" value="TC-AMP_synthase_SUA5"/>
</dbReference>
<evidence type="ECO:0000256" key="7">
    <source>
        <dbReference type="ARBA" id="ARBA00048366"/>
    </source>
</evidence>
<dbReference type="GO" id="GO:0061710">
    <property type="term" value="F:L-threonylcarbamoyladenylate synthase"/>
    <property type="evidence" value="ECO:0007669"/>
    <property type="project" value="UniProtKB-EC"/>
</dbReference>
<keyword evidence="6" id="KW-0808">Transferase</keyword>
<evidence type="ECO:0000256" key="4">
    <source>
        <dbReference type="ARBA" id="ARBA00015492"/>
    </source>
</evidence>
<evidence type="ECO:0000256" key="8">
    <source>
        <dbReference type="SAM" id="Phobius"/>
    </source>
</evidence>
<dbReference type="STRING" id="333673.A0A3M0JAM7"/>
<dbReference type="GO" id="GO:0000049">
    <property type="term" value="F:tRNA binding"/>
    <property type="evidence" value="ECO:0007669"/>
    <property type="project" value="TreeGrafter"/>
</dbReference>
<dbReference type="Pfam" id="PF01300">
    <property type="entry name" value="Sua5_yciO_yrdC"/>
    <property type="match status" value="1"/>
</dbReference>
<dbReference type="Gene3D" id="3.90.870.10">
    <property type="entry name" value="DHBP synthase"/>
    <property type="match status" value="1"/>
</dbReference>
<feature type="transmembrane region" description="Helical" evidence="8">
    <location>
        <begin position="341"/>
        <end position="359"/>
    </location>
</feature>
<dbReference type="InterPro" id="IPR006070">
    <property type="entry name" value="Sua5-like_dom"/>
</dbReference>
<dbReference type="InterPro" id="IPR017945">
    <property type="entry name" value="DHBP_synth_RibB-like_a/b_dom"/>
</dbReference>